<protein>
    <submittedName>
        <fullName evidence="2">6 kDa intracellular protein</fullName>
    </submittedName>
</protein>
<dbReference type="InterPro" id="IPR038687">
    <property type="entry name" value="M-T4_sf"/>
</dbReference>
<gene>
    <name evidence="2" type="ORF">List186</name>
</gene>
<dbReference type="Gene3D" id="2.60.240.30">
    <property type="match status" value="1"/>
</dbReference>
<evidence type="ECO:0000313" key="3">
    <source>
        <dbReference type="Proteomes" id="UP000180811"/>
    </source>
</evidence>
<organismHost>
    <name type="scientific">Homo sapiens</name>
    <name type="common">Human</name>
    <dbReference type="NCBI Taxonomy" id="9606"/>
</organismHost>
<dbReference type="SMR" id="A4GDP3"/>
<name>A4GDP3_VACCL</name>
<feature type="domain" description="Poxvirus T4 protein N-terminal" evidence="1">
    <location>
        <begin position="29"/>
        <end position="76"/>
    </location>
</feature>
<dbReference type="Pfam" id="PF04491">
    <property type="entry name" value="Pox_T4_N"/>
    <property type="match status" value="1"/>
</dbReference>
<accession>A4GDP3</accession>
<organism evidence="2 3">
    <name type="scientific">Vaccinia virus (strain Lister)</name>
    <name type="common">VACV</name>
    <dbReference type="NCBI Taxonomy" id="10252"/>
    <lineage>
        <taxon>Viruses</taxon>
        <taxon>Varidnaviria</taxon>
        <taxon>Bamfordvirae</taxon>
        <taxon>Nucleocytoviricota</taxon>
        <taxon>Pokkesviricetes</taxon>
        <taxon>Chitovirales</taxon>
        <taxon>Poxviridae</taxon>
        <taxon>Chordopoxvirinae</taxon>
        <taxon>Orthopoxvirus</taxon>
        <taxon>Vaccinia virus</taxon>
    </lineage>
</organism>
<dbReference type="InterPro" id="IPR007580">
    <property type="entry name" value="Poxvirus_T4p_N"/>
</dbReference>
<reference evidence="2 3" key="1">
    <citation type="journal article" date="2007" name="J. Gen. Virol.">
        <title>Genomic sequence of a clonal isolate of the vaccinia virus Lister strain employed for smallpox vaccination in France and its comparison to other orthopoxviruses.</title>
        <authorList>
            <person name="Garcel A."/>
            <person name="Crance J.M."/>
            <person name="Drillien R."/>
            <person name="Garin D."/>
            <person name="Favier A.L."/>
        </authorList>
    </citation>
    <scope>NUCLEOTIDE SEQUENCE [LARGE SCALE GENOMIC DNA]</scope>
    <source>
        <strain evidence="2">Lister</strain>
    </source>
</reference>
<proteinExistence type="predicted"/>
<dbReference type="PIRSF" id="PIRSF003796">
    <property type="entry name" value="Apoptosisregulator_M-T4"/>
    <property type="match status" value="1"/>
</dbReference>
<dbReference type="InterPro" id="IPR016399">
    <property type="entry name" value="Apoptosis_reg_M-T4"/>
</dbReference>
<evidence type="ECO:0000259" key="1">
    <source>
        <dbReference type="Pfam" id="PF04491"/>
    </source>
</evidence>
<evidence type="ECO:0000313" key="2">
    <source>
        <dbReference type="EMBL" id="ABD52691.1"/>
    </source>
</evidence>
<dbReference type="EMBL" id="DQ121394">
    <property type="protein sequence ID" value="ABD52691.1"/>
    <property type="molecule type" value="Genomic_DNA"/>
</dbReference>
<dbReference type="Proteomes" id="UP000180811">
    <property type="component" value="Segment"/>
</dbReference>
<sequence>MRSLIIVLLFPSIIYSMSIRRCEKTEEETWGLKIGLCIIAKDFYPERTDCSVHLPTASEGLITEGNGFRDIRNTDKL</sequence>